<feature type="compositionally biased region" description="Polar residues" evidence="1">
    <location>
        <begin position="84"/>
        <end position="93"/>
    </location>
</feature>
<feature type="compositionally biased region" description="Basic and acidic residues" evidence="1">
    <location>
        <begin position="394"/>
        <end position="411"/>
    </location>
</feature>
<sequence>MRLESLSIFSLLVVLLLTTNHACFAADIGFNSFSSVSYEQDNQQRFAALTAYKKKINDSNKKILKLKKLLSKLMQLQNDSYPSGSGFDSNFKSARNPERRPDNVSIEGSCGAKGSNALSSLGSGDDLEKRFIGTVLSLVEEQANFMNLLLKRMIIFWNPSFNFGVDISSKSTMERGFLDMLGLGDRQIWSGSSFGGKLVKATESDNGERESVEKLIGLTEFYRYSMVYNYIHIIGSIYRHSKNFERTVRSRLRLFRNMRERLISSRDSLALLLDTDLPDDVSLPYPVFPPCYLNMAENCNSEIYGRISGEISFFKEVQDENKELSNRIRGEPCDDHEATGCTGCEIKKLSVSLIEWAFSDIQLDLLRLERDLKLCLDSIKQNSNGDIPVGPGSTKRDAESASEGRSRESYEGGRQAVSPDEAGLGPRAFNRDLEGEPGSVGLMGRRGAAHGDSEIKRYKRRSLHHRTSRRNSKRRSLKSRRSRIARRLRSTDQCPRSAEEGSSGPLASEAQAQNQRGDGSESERVGQGPDFGPAPGGGAAAPEESTMDFSASFTSLSVDSEMESETSPDPSVALSDHFEAAATRTSARSPEHRRATPSLPQPLAEGESMCQSAMHDLRPAQPAQRKKRARR</sequence>
<dbReference type="AlphaFoldDB" id="A0A9D5DIQ8"/>
<comment type="caution">
    <text evidence="3">The sequence shown here is derived from an EMBL/GenBank/DDBJ whole genome shotgun (WGS) entry which is preliminary data.</text>
</comment>
<evidence type="ECO:0000256" key="1">
    <source>
        <dbReference type="SAM" id="MobiDB-lite"/>
    </source>
</evidence>
<feature type="chain" id="PRO_5039611155" evidence="2">
    <location>
        <begin position="26"/>
        <end position="631"/>
    </location>
</feature>
<dbReference type="OrthoDB" id="343276at2759"/>
<accession>A0A9D5DIQ8</accession>
<feature type="compositionally biased region" description="Basic residues" evidence="1">
    <location>
        <begin position="457"/>
        <end position="488"/>
    </location>
</feature>
<protein>
    <submittedName>
        <fullName evidence="3">Signal peptide-containing protein</fullName>
    </submittedName>
</protein>
<dbReference type="EMBL" id="JAPCXC010000053">
    <property type="protein sequence ID" value="KAJ1607903.1"/>
    <property type="molecule type" value="Genomic_DNA"/>
</dbReference>
<gene>
    <name evidence="3" type="ORF">OJ253_2139</name>
</gene>
<feature type="region of interest" description="Disordered" evidence="1">
    <location>
        <begin position="383"/>
        <end position="631"/>
    </location>
</feature>
<keyword evidence="2" id="KW-0732">Signal</keyword>
<feature type="signal peptide" evidence="2">
    <location>
        <begin position="1"/>
        <end position="25"/>
    </location>
</feature>
<feature type="compositionally biased region" description="Polar residues" evidence="1">
    <location>
        <begin position="547"/>
        <end position="558"/>
    </location>
</feature>
<reference evidence="3" key="1">
    <citation type="submission" date="2022-10" db="EMBL/GenBank/DDBJ databases">
        <title>Adaptive evolution leads to modifications in subtelomeric GC content in a zoonotic Cryptosporidium species.</title>
        <authorList>
            <person name="Li J."/>
            <person name="Feng Y."/>
            <person name="Xiao L."/>
        </authorList>
    </citation>
    <scope>NUCLEOTIDE SEQUENCE</scope>
    <source>
        <strain evidence="3">33844</strain>
    </source>
</reference>
<proteinExistence type="predicted"/>
<dbReference type="Proteomes" id="UP001067231">
    <property type="component" value="Unassembled WGS sequence"/>
</dbReference>
<feature type="region of interest" description="Disordered" evidence="1">
    <location>
        <begin position="84"/>
        <end position="104"/>
    </location>
</feature>
<evidence type="ECO:0000313" key="3">
    <source>
        <dbReference type="EMBL" id="KAJ1607903.1"/>
    </source>
</evidence>
<organism evidence="3">
    <name type="scientific">Cryptosporidium canis</name>
    <dbReference type="NCBI Taxonomy" id="195482"/>
    <lineage>
        <taxon>Eukaryota</taxon>
        <taxon>Sar</taxon>
        <taxon>Alveolata</taxon>
        <taxon>Apicomplexa</taxon>
        <taxon>Conoidasida</taxon>
        <taxon>Coccidia</taxon>
        <taxon>Eucoccidiorida</taxon>
        <taxon>Eimeriorina</taxon>
        <taxon>Cryptosporidiidae</taxon>
        <taxon>Cryptosporidium</taxon>
    </lineage>
</organism>
<evidence type="ECO:0000256" key="2">
    <source>
        <dbReference type="SAM" id="SignalP"/>
    </source>
</evidence>
<name>A0A9D5DIQ8_9CRYT</name>